<name>A0AC60PBX6_IXOPE</name>
<protein>
    <submittedName>
        <fullName evidence="1">Uncharacterized protein</fullName>
    </submittedName>
</protein>
<keyword evidence="2" id="KW-1185">Reference proteome</keyword>
<feature type="non-terminal residue" evidence="1">
    <location>
        <position position="71"/>
    </location>
</feature>
<dbReference type="Proteomes" id="UP000805193">
    <property type="component" value="Unassembled WGS sequence"/>
</dbReference>
<comment type="caution">
    <text evidence="1">The sequence shown here is derived from an EMBL/GenBank/DDBJ whole genome shotgun (WGS) entry which is preliminary data.</text>
</comment>
<gene>
    <name evidence="1" type="ORF">HPB47_006206</name>
</gene>
<evidence type="ECO:0000313" key="2">
    <source>
        <dbReference type="Proteomes" id="UP000805193"/>
    </source>
</evidence>
<accession>A0AC60PBX6</accession>
<dbReference type="EMBL" id="JABSTQ010010928">
    <property type="protein sequence ID" value="KAG0416695.1"/>
    <property type="molecule type" value="Genomic_DNA"/>
</dbReference>
<proteinExistence type="predicted"/>
<reference evidence="1 2" key="1">
    <citation type="journal article" date="2020" name="Cell">
        <title>Large-Scale Comparative Analyses of Tick Genomes Elucidate Their Genetic Diversity and Vector Capacities.</title>
        <authorList>
            <consortium name="Tick Genome and Microbiome Consortium (TIGMIC)"/>
            <person name="Jia N."/>
            <person name="Wang J."/>
            <person name="Shi W."/>
            <person name="Du L."/>
            <person name="Sun Y."/>
            <person name="Zhan W."/>
            <person name="Jiang J.F."/>
            <person name="Wang Q."/>
            <person name="Zhang B."/>
            <person name="Ji P."/>
            <person name="Bell-Sakyi L."/>
            <person name="Cui X.M."/>
            <person name="Yuan T.T."/>
            <person name="Jiang B.G."/>
            <person name="Yang W.F."/>
            <person name="Lam T.T."/>
            <person name="Chang Q.C."/>
            <person name="Ding S.J."/>
            <person name="Wang X.J."/>
            <person name="Zhu J.G."/>
            <person name="Ruan X.D."/>
            <person name="Zhao L."/>
            <person name="Wei J.T."/>
            <person name="Ye R.Z."/>
            <person name="Que T.C."/>
            <person name="Du C.H."/>
            <person name="Zhou Y.H."/>
            <person name="Cheng J.X."/>
            <person name="Dai P.F."/>
            <person name="Guo W.B."/>
            <person name="Han X.H."/>
            <person name="Huang E.J."/>
            <person name="Li L.F."/>
            <person name="Wei W."/>
            <person name="Gao Y.C."/>
            <person name="Liu J.Z."/>
            <person name="Shao H.Z."/>
            <person name="Wang X."/>
            <person name="Wang C.C."/>
            <person name="Yang T.C."/>
            <person name="Huo Q.B."/>
            <person name="Li W."/>
            <person name="Chen H.Y."/>
            <person name="Chen S.E."/>
            <person name="Zhou L.G."/>
            <person name="Ni X.B."/>
            <person name="Tian J.H."/>
            <person name="Sheng Y."/>
            <person name="Liu T."/>
            <person name="Pan Y.S."/>
            <person name="Xia L.Y."/>
            <person name="Li J."/>
            <person name="Zhao F."/>
            <person name="Cao W.C."/>
        </authorList>
    </citation>
    <scope>NUCLEOTIDE SEQUENCE [LARGE SCALE GENOMIC DNA]</scope>
    <source>
        <strain evidence="1">Iper-2018</strain>
    </source>
</reference>
<sequence>MGADTVEEVITLYETSNSLMNDAGMNLKKWASNDKHVPGIMNEAEADAVPADMNVKLSTVFKVLGMIWDKD</sequence>
<evidence type="ECO:0000313" key="1">
    <source>
        <dbReference type="EMBL" id="KAG0416695.1"/>
    </source>
</evidence>
<organism evidence="1 2">
    <name type="scientific">Ixodes persulcatus</name>
    <name type="common">Taiga tick</name>
    <dbReference type="NCBI Taxonomy" id="34615"/>
    <lineage>
        <taxon>Eukaryota</taxon>
        <taxon>Metazoa</taxon>
        <taxon>Ecdysozoa</taxon>
        <taxon>Arthropoda</taxon>
        <taxon>Chelicerata</taxon>
        <taxon>Arachnida</taxon>
        <taxon>Acari</taxon>
        <taxon>Parasitiformes</taxon>
        <taxon>Ixodida</taxon>
        <taxon>Ixodoidea</taxon>
        <taxon>Ixodidae</taxon>
        <taxon>Ixodinae</taxon>
        <taxon>Ixodes</taxon>
    </lineage>
</organism>